<evidence type="ECO:0000313" key="3">
    <source>
        <dbReference type="Proteomes" id="UP001202717"/>
    </source>
</evidence>
<reference evidence="2 3" key="1">
    <citation type="submission" date="2023-01" db="EMBL/GenBank/DDBJ databases">
        <title>Psychroserpens ponticola sp. nov., isolated from seawater.</title>
        <authorList>
            <person name="Kristyanto S."/>
            <person name="Jung J."/>
            <person name="Kim J.M."/>
            <person name="Jeon C.O."/>
        </authorList>
    </citation>
    <scope>NUCLEOTIDE SEQUENCE [LARGE SCALE GENOMIC DNA]</scope>
    <source>
        <strain evidence="2 3">MSW6</strain>
    </source>
</reference>
<dbReference type="RefSeq" id="WP_249997007.1">
    <property type="nucleotide sequence ID" value="NZ_CP116221.1"/>
</dbReference>
<dbReference type="Gene3D" id="3.40.50.1820">
    <property type="entry name" value="alpha/beta hydrolase"/>
    <property type="match status" value="1"/>
</dbReference>
<dbReference type="EMBL" id="CP116221">
    <property type="protein sequence ID" value="WCO01834.1"/>
    <property type="molecule type" value="Genomic_DNA"/>
</dbReference>
<proteinExistence type="predicted"/>
<dbReference type="Pfam" id="PF00561">
    <property type="entry name" value="Abhydrolase_1"/>
    <property type="match status" value="1"/>
</dbReference>
<dbReference type="SUPFAM" id="SSF53474">
    <property type="entry name" value="alpha/beta-Hydrolases"/>
    <property type="match status" value="1"/>
</dbReference>
<protein>
    <submittedName>
        <fullName evidence="2">Alpha/beta hydrolase</fullName>
    </submittedName>
</protein>
<organism evidence="2 3">
    <name type="scientific">Psychroserpens ponticola</name>
    <dbReference type="NCBI Taxonomy" id="2932268"/>
    <lineage>
        <taxon>Bacteria</taxon>
        <taxon>Pseudomonadati</taxon>
        <taxon>Bacteroidota</taxon>
        <taxon>Flavobacteriia</taxon>
        <taxon>Flavobacteriales</taxon>
        <taxon>Flavobacteriaceae</taxon>
        <taxon>Psychroserpens</taxon>
    </lineage>
</organism>
<dbReference type="PANTHER" id="PTHR43798">
    <property type="entry name" value="MONOACYLGLYCEROL LIPASE"/>
    <property type="match status" value="1"/>
</dbReference>
<dbReference type="InterPro" id="IPR000073">
    <property type="entry name" value="AB_hydrolase_1"/>
</dbReference>
<keyword evidence="2" id="KW-0378">Hydrolase</keyword>
<accession>A0ABY7RY56</accession>
<dbReference type="PRINTS" id="PR00111">
    <property type="entry name" value="ABHYDROLASE"/>
</dbReference>
<dbReference type="InterPro" id="IPR050266">
    <property type="entry name" value="AB_hydrolase_sf"/>
</dbReference>
<evidence type="ECO:0000313" key="2">
    <source>
        <dbReference type="EMBL" id="WCO01834.1"/>
    </source>
</evidence>
<dbReference type="InterPro" id="IPR029058">
    <property type="entry name" value="AB_hydrolase_fold"/>
</dbReference>
<feature type="domain" description="AB hydrolase-1" evidence="1">
    <location>
        <begin position="19"/>
        <end position="244"/>
    </location>
</feature>
<name>A0ABY7RY56_9FLAO</name>
<gene>
    <name evidence="2" type="ORF">MUN68_017455</name>
</gene>
<keyword evidence="3" id="KW-1185">Reference proteome</keyword>
<evidence type="ECO:0000259" key="1">
    <source>
        <dbReference type="Pfam" id="PF00561"/>
    </source>
</evidence>
<dbReference type="Proteomes" id="UP001202717">
    <property type="component" value="Chromosome"/>
</dbReference>
<dbReference type="GO" id="GO:0016787">
    <property type="term" value="F:hydrolase activity"/>
    <property type="evidence" value="ECO:0007669"/>
    <property type="project" value="UniProtKB-KW"/>
</dbReference>
<sequence>MILEYKGSSVFYTDEGQGNPVVLLHGFLENSTMWKSLVPYFVDSNRVVCIDLLGHGNTGCIGYIHSMDDMADAVKAVFDELKIKTCTLIGHSMGGYVALALAEKHPSFISGLCLMNSSALDDNAERKINRDRAIQAVKKNHKTFISMSIANLFASDNRERFSKEIEFIKQEALKMPIQGIIAALEGMKVRLNRESIFQKANFNTMMIIGRKDPVLEYNTLINLVHNSTTKIVEFPDGHMSHIENKKELTYKLLHFIEK</sequence>